<comment type="caution">
    <text evidence="5">The sequence shown here is derived from an EMBL/GenBank/DDBJ whole genome shotgun (WGS) entry which is preliminary data.</text>
</comment>
<dbReference type="RefSeq" id="WP_185694814.1">
    <property type="nucleotide sequence ID" value="NZ_JACHVA010000139.1"/>
</dbReference>
<dbReference type="InterPro" id="IPR003148">
    <property type="entry name" value="RCK_N"/>
</dbReference>
<dbReference type="Pfam" id="PF02254">
    <property type="entry name" value="TrkA_N"/>
    <property type="match status" value="1"/>
</dbReference>
<dbReference type="Gene3D" id="3.40.50.720">
    <property type="entry name" value="NAD(P)-binding Rossmann-like Domain"/>
    <property type="match status" value="1"/>
</dbReference>
<keyword evidence="5" id="KW-0813">Transport</keyword>
<dbReference type="Proteomes" id="UP000525652">
    <property type="component" value="Unassembled WGS sequence"/>
</dbReference>
<keyword evidence="5" id="KW-0406">Ion transport</keyword>
<evidence type="ECO:0000313" key="6">
    <source>
        <dbReference type="Proteomes" id="UP000525652"/>
    </source>
</evidence>
<comment type="subcellular location">
    <subcellularLocation>
        <location evidence="1">Cell membrane</location>
        <topology evidence="1">Multi-pass membrane protein</topology>
    </subcellularLocation>
</comment>
<dbReference type="Pfam" id="PF07885">
    <property type="entry name" value="Ion_trans_2"/>
    <property type="match status" value="1"/>
</dbReference>
<name>A0A7X1E6K7_9BACT</name>
<dbReference type="InterPro" id="IPR036291">
    <property type="entry name" value="NAD(P)-bd_dom_sf"/>
</dbReference>
<feature type="domain" description="RCK N-terminal" evidence="3">
    <location>
        <begin position="122"/>
        <end position="239"/>
    </location>
</feature>
<dbReference type="PROSITE" id="PS51201">
    <property type="entry name" value="RCK_N"/>
    <property type="match status" value="1"/>
</dbReference>
<dbReference type="SUPFAM" id="SSF116726">
    <property type="entry name" value="TrkA C-terminal domain-like"/>
    <property type="match status" value="1"/>
</dbReference>
<feature type="transmembrane region" description="Helical" evidence="2">
    <location>
        <begin position="46"/>
        <end position="64"/>
    </location>
</feature>
<feature type="transmembrane region" description="Helical" evidence="2">
    <location>
        <begin position="76"/>
        <end position="97"/>
    </location>
</feature>
<evidence type="ECO:0000256" key="2">
    <source>
        <dbReference type="SAM" id="Phobius"/>
    </source>
</evidence>
<dbReference type="Gene3D" id="3.30.70.1450">
    <property type="entry name" value="Regulator of K+ conductance, C-terminal domain"/>
    <property type="match status" value="1"/>
</dbReference>
<keyword evidence="2" id="KW-0472">Membrane</keyword>
<keyword evidence="6" id="KW-1185">Reference proteome</keyword>
<sequence>MKSQWKSIRRKRLERSPGIQQMERGLLFFCCILLIGTVGYELIGGFSYTEALYMTIITIFSVGYGDTGIDTNYERFFTMGLILSGTTIGLYIAGGFIRIIAEGEINRAVGNLMKSRNIENLKDHTIICGYGRIGRIIAQELNEEGFPFVIVDSDEERIAMASDSGYLTVRGSAEEESVLIDAGIKRAQALITVLPIDSINVFITLTARNLNRQIRIIARGEQPSTKKKLEQAGADEVVLPAAIGASRMAESILRPTIMELFGDSSRMTLLSNDLKVLGVELDELALNQGDDFVGHSIREFEQKSQANFIVLAIRRSDQSIVQHPAHDTILNEGDNLIILSNPANITPILSSHTRKRELA</sequence>
<dbReference type="PROSITE" id="PS51202">
    <property type="entry name" value="RCK_C"/>
    <property type="match status" value="1"/>
</dbReference>
<dbReference type="InterPro" id="IPR050721">
    <property type="entry name" value="Trk_Ktr_HKT_K-transport"/>
</dbReference>
<evidence type="ECO:0000259" key="4">
    <source>
        <dbReference type="PROSITE" id="PS51202"/>
    </source>
</evidence>
<dbReference type="SUPFAM" id="SSF81324">
    <property type="entry name" value="Voltage-gated potassium channels"/>
    <property type="match status" value="1"/>
</dbReference>
<gene>
    <name evidence="5" type="ORF">H5P30_20680</name>
</gene>
<dbReference type="GO" id="GO:0008324">
    <property type="term" value="F:monoatomic cation transmembrane transporter activity"/>
    <property type="evidence" value="ECO:0007669"/>
    <property type="project" value="InterPro"/>
</dbReference>
<dbReference type="GO" id="GO:0006813">
    <property type="term" value="P:potassium ion transport"/>
    <property type="evidence" value="ECO:0007669"/>
    <property type="project" value="InterPro"/>
</dbReference>
<dbReference type="PANTHER" id="PTHR43833:SF9">
    <property type="entry name" value="POTASSIUM CHANNEL PROTEIN YUGO-RELATED"/>
    <property type="match status" value="1"/>
</dbReference>
<evidence type="ECO:0000256" key="1">
    <source>
        <dbReference type="ARBA" id="ARBA00004651"/>
    </source>
</evidence>
<evidence type="ECO:0000313" key="5">
    <source>
        <dbReference type="EMBL" id="MBC2604203.1"/>
    </source>
</evidence>
<dbReference type="InterPro" id="IPR036721">
    <property type="entry name" value="RCK_C_sf"/>
</dbReference>
<dbReference type="AlphaFoldDB" id="A0A7X1E6K7"/>
<dbReference type="SUPFAM" id="SSF51735">
    <property type="entry name" value="NAD(P)-binding Rossmann-fold domains"/>
    <property type="match status" value="1"/>
</dbReference>
<dbReference type="Pfam" id="PF02080">
    <property type="entry name" value="TrkA_C"/>
    <property type="match status" value="1"/>
</dbReference>
<dbReference type="Gene3D" id="1.10.287.70">
    <property type="match status" value="1"/>
</dbReference>
<organism evidence="5 6">
    <name type="scientific">Puniceicoccus vermicola</name>
    <dbReference type="NCBI Taxonomy" id="388746"/>
    <lineage>
        <taxon>Bacteria</taxon>
        <taxon>Pseudomonadati</taxon>
        <taxon>Verrucomicrobiota</taxon>
        <taxon>Opitutia</taxon>
        <taxon>Puniceicoccales</taxon>
        <taxon>Puniceicoccaceae</taxon>
        <taxon>Puniceicoccus</taxon>
    </lineage>
</organism>
<dbReference type="GO" id="GO:0005886">
    <property type="term" value="C:plasma membrane"/>
    <property type="evidence" value="ECO:0007669"/>
    <property type="project" value="UniProtKB-SubCell"/>
</dbReference>
<keyword evidence="2" id="KW-1133">Transmembrane helix</keyword>
<dbReference type="EMBL" id="JACHVA010000139">
    <property type="protein sequence ID" value="MBC2604203.1"/>
    <property type="molecule type" value="Genomic_DNA"/>
</dbReference>
<dbReference type="InterPro" id="IPR006037">
    <property type="entry name" value="RCK_C"/>
</dbReference>
<protein>
    <submittedName>
        <fullName evidence="5">Potassium channel protein</fullName>
    </submittedName>
</protein>
<proteinExistence type="predicted"/>
<evidence type="ECO:0000259" key="3">
    <source>
        <dbReference type="PROSITE" id="PS51201"/>
    </source>
</evidence>
<feature type="transmembrane region" description="Helical" evidence="2">
    <location>
        <begin position="21"/>
        <end position="40"/>
    </location>
</feature>
<dbReference type="PANTHER" id="PTHR43833">
    <property type="entry name" value="POTASSIUM CHANNEL PROTEIN 2-RELATED-RELATED"/>
    <property type="match status" value="1"/>
</dbReference>
<keyword evidence="2" id="KW-0812">Transmembrane</keyword>
<dbReference type="InterPro" id="IPR013099">
    <property type="entry name" value="K_chnl_dom"/>
</dbReference>
<reference evidence="5 6" key="1">
    <citation type="submission" date="2020-07" db="EMBL/GenBank/DDBJ databases">
        <authorList>
            <person name="Feng X."/>
        </authorList>
    </citation>
    <scope>NUCLEOTIDE SEQUENCE [LARGE SCALE GENOMIC DNA]</scope>
    <source>
        <strain evidence="5 6">JCM14086</strain>
    </source>
</reference>
<feature type="domain" description="RCK C-terminal" evidence="4">
    <location>
        <begin position="269"/>
        <end position="354"/>
    </location>
</feature>
<accession>A0A7X1E6K7</accession>
<keyword evidence="5" id="KW-0407">Ion channel</keyword>